<keyword evidence="7" id="KW-0675">Receptor</keyword>
<dbReference type="InterPro" id="IPR015683">
    <property type="entry name" value="Ionotropic_Glu_rcpt"/>
</dbReference>
<evidence type="ECO:0000256" key="1">
    <source>
        <dbReference type="ARBA" id="ARBA00004141"/>
    </source>
</evidence>
<evidence type="ECO:0000256" key="11">
    <source>
        <dbReference type="SAM" id="Phobius"/>
    </source>
</evidence>
<evidence type="ECO:0000259" key="12">
    <source>
        <dbReference type="SMART" id="SM00079"/>
    </source>
</evidence>
<evidence type="ECO:0008006" key="16">
    <source>
        <dbReference type="Google" id="ProtNLM"/>
    </source>
</evidence>
<protein>
    <recommendedName>
        <fullName evidence="16">Glutamate receptor</fullName>
    </recommendedName>
</protein>
<reference evidence="14 15" key="1">
    <citation type="submission" date="2019-04" db="EMBL/GenBank/DDBJ databases">
        <title>Annotation for the trematode Fasciola gigantica.</title>
        <authorList>
            <person name="Choi Y.-J."/>
        </authorList>
    </citation>
    <scope>NUCLEOTIDE SEQUENCE [LARGE SCALE GENOMIC DNA]</scope>
    <source>
        <strain evidence="14">Uganda_cow_1</strain>
    </source>
</reference>
<dbReference type="Gene3D" id="1.10.287.70">
    <property type="match status" value="1"/>
</dbReference>
<feature type="domain" description="Ionotropic glutamate receptor L-glutamate and glycine-binding" evidence="13">
    <location>
        <begin position="283"/>
        <end position="346"/>
    </location>
</feature>
<dbReference type="SMART" id="SM00079">
    <property type="entry name" value="PBPe"/>
    <property type="match status" value="1"/>
</dbReference>
<dbReference type="Gene3D" id="3.40.190.10">
    <property type="entry name" value="Periplasmic binding protein-like II"/>
    <property type="match status" value="1"/>
</dbReference>
<dbReference type="EMBL" id="SUNJ01008172">
    <property type="protein sequence ID" value="TPP61428.1"/>
    <property type="molecule type" value="Genomic_DNA"/>
</dbReference>
<keyword evidence="15" id="KW-1185">Reference proteome</keyword>
<feature type="transmembrane region" description="Helical" evidence="11">
    <location>
        <begin position="655"/>
        <end position="675"/>
    </location>
</feature>
<comment type="subcellular location">
    <subcellularLocation>
        <location evidence="1">Membrane</location>
        <topology evidence="1">Multi-pass membrane protein</topology>
    </subcellularLocation>
</comment>
<dbReference type="SUPFAM" id="SSF53850">
    <property type="entry name" value="Periplasmic binding protein-like II"/>
    <property type="match status" value="1"/>
</dbReference>
<dbReference type="InterPro" id="IPR001320">
    <property type="entry name" value="Iontro_rcpt_C"/>
</dbReference>
<dbReference type="Pfam" id="PF10613">
    <property type="entry name" value="Lig_chan-Glu_bd"/>
    <property type="match status" value="1"/>
</dbReference>
<dbReference type="InterPro" id="IPR019594">
    <property type="entry name" value="Glu/Gly-bd"/>
</dbReference>
<feature type="domain" description="Ionotropic glutamate receptor C-terminal" evidence="12">
    <location>
        <begin position="273"/>
        <end position="636"/>
    </location>
</feature>
<dbReference type="PANTHER" id="PTHR18966">
    <property type="entry name" value="IONOTROPIC GLUTAMATE RECEPTOR"/>
    <property type="match status" value="1"/>
</dbReference>
<evidence type="ECO:0000256" key="4">
    <source>
        <dbReference type="ARBA" id="ARBA00022989"/>
    </source>
</evidence>
<evidence type="ECO:0000256" key="9">
    <source>
        <dbReference type="ARBA" id="ARBA00023286"/>
    </source>
</evidence>
<evidence type="ECO:0000256" key="6">
    <source>
        <dbReference type="ARBA" id="ARBA00023136"/>
    </source>
</evidence>
<dbReference type="Proteomes" id="UP000316759">
    <property type="component" value="Unassembled WGS sequence"/>
</dbReference>
<dbReference type="STRING" id="46835.A0A504YUE9"/>
<evidence type="ECO:0000256" key="3">
    <source>
        <dbReference type="ARBA" id="ARBA00022692"/>
    </source>
</evidence>
<evidence type="ECO:0000256" key="8">
    <source>
        <dbReference type="ARBA" id="ARBA00023180"/>
    </source>
</evidence>
<sequence length="712" mass="80828">MLLMELSQAAVDGRNQYDGSYLKRYRINRGSKLTTYSTGPETQSLDSILSELDFHTDGLDFGHYAFIHTSEPHIEYEIKTLLKYPKLLRTYYWIFSHRLEIPVVHLLRLIPRSLSSTMNIGFLRYVPFLNAEDCVKSLGFAGRAIRKLNGCDMTTYPDRVAATIHALIAYVFTSTPVTESKLHSVSCSNSSATYEDGDKDFLELVMSQFYEEWNTLLFYSLETQPNGSSAFRLTVKIPRDQTGELTEHGRNILRQGVLSGLFGNRFRGFHGAVLRVGVIQEEPLLMGGVVNRSGQIVGARGMIVDIVEMLAQRFDFRYELYLSSDGMYGVRGENKEWNGLMKDLLEKRIDMIGTQLMHTVERASEVQFLGSFMDEQLGIMVASPVRRGGLFLMFEPFTINAWLMCIGCVILSALLSHAVHCYCSTSAGHHLSRSVIPRQISLAENIWSYIRSFLARGPDMYPTIAASRVIILSFWTFTLLMHSFWEADITAYLTREVVRLPFNTLEELTAQDKFKPLLIKGSASYEMCKNAVQGSAHRILFEKFSAHNVRPKNLKEATEILLNDPSYALVASYNLLLYVTQKHCGQLKLSDRARVQNNVGFAVLPEVNYISQLSKYMTLMKETGVTHRLEAKWWFQNNICSTDETQYRALTLCDVGGAMIILGFCICVGLLTLGVEQLWHRFGRIRCANDVPPKLKPQMESDAKSETLERQE</sequence>
<dbReference type="AlphaFoldDB" id="A0A504YUE9"/>
<keyword evidence="10" id="KW-0407">Ion channel</keyword>
<keyword evidence="2" id="KW-0813">Transport</keyword>
<keyword evidence="9" id="KW-1071">Ligand-gated ion channel</keyword>
<dbReference type="OrthoDB" id="9997229at2759"/>
<keyword evidence="3 11" id="KW-0812">Transmembrane</keyword>
<comment type="caution">
    <text evidence="14">The sequence shown here is derived from an EMBL/GenBank/DDBJ whole genome shotgun (WGS) entry which is preliminary data.</text>
</comment>
<evidence type="ECO:0000256" key="10">
    <source>
        <dbReference type="ARBA" id="ARBA00023303"/>
    </source>
</evidence>
<evidence type="ECO:0000256" key="7">
    <source>
        <dbReference type="ARBA" id="ARBA00023170"/>
    </source>
</evidence>
<keyword evidence="8" id="KW-0325">Glycoprotein</keyword>
<keyword evidence="4 11" id="KW-1133">Transmembrane helix</keyword>
<organism evidence="14 15">
    <name type="scientific">Fasciola gigantica</name>
    <name type="common">Giant liver fluke</name>
    <dbReference type="NCBI Taxonomy" id="46835"/>
    <lineage>
        <taxon>Eukaryota</taxon>
        <taxon>Metazoa</taxon>
        <taxon>Spiralia</taxon>
        <taxon>Lophotrochozoa</taxon>
        <taxon>Platyhelminthes</taxon>
        <taxon>Trematoda</taxon>
        <taxon>Digenea</taxon>
        <taxon>Plagiorchiida</taxon>
        <taxon>Echinostomata</taxon>
        <taxon>Echinostomatoidea</taxon>
        <taxon>Fasciolidae</taxon>
        <taxon>Fasciola</taxon>
    </lineage>
</organism>
<evidence type="ECO:0000256" key="2">
    <source>
        <dbReference type="ARBA" id="ARBA00022448"/>
    </source>
</evidence>
<gene>
    <name evidence="14" type="ORF">FGIG_04398</name>
</gene>
<dbReference type="Pfam" id="PF00060">
    <property type="entry name" value="Lig_chan"/>
    <property type="match status" value="1"/>
</dbReference>
<proteinExistence type="predicted"/>
<dbReference type="SMART" id="SM00918">
    <property type="entry name" value="Lig_chan-Glu_bd"/>
    <property type="match status" value="1"/>
</dbReference>
<name>A0A504YUE9_FASGI</name>
<accession>A0A504YUE9</accession>
<dbReference type="GO" id="GO:0016020">
    <property type="term" value="C:membrane"/>
    <property type="evidence" value="ECO:0007669"/>
    <property type="project" value="UniProtKB-SubCell"/>
</dbReference>
<evidence type="ECO:0000313" key="14">
    <source>
        <dbReference type="EMBL" id="TPP61428.1"/>
    </source>
</evidence>
<dbReference type="GO" id="GO:0015276">
    <property type="term" value="F:ligand-gated monoatomic ion channel activity"/>
    <property type="evidence" value="ECO:0007669"/>
    <property type="project" value="InterPro"/>
</dbReference>
<evidence type="ECO:0000259" key="13">
    <source>
        <dbReference type="SMART" id="SM00918"/>
    </source>
</evidence>
<keyword evidence="5" id="KW-0406">Ion transport</keyword>
<evidence type="ECO:0000256" key="5">
    <source>
        <dbReference type="ARBA" id="ARBA00023065"/>
    </source>
</evidence>
<keyword evidence="6 11" id="KW-0472">Membrane</keyword>
<evidence type="ECO:0000313" key="15">
    <source>
        <dbReference type="Proteomes" id="UP000316759"/>
    </source>
</evidence>